<protein>
    <recommendedName>
        <fullName evidence="4">Synapse-associated protein of 47 kDa</fullName>
    </recommendedName>
</protein>
<accession>A0AAD8A9Q1</accession>
<dbReference type="EMBL" id="JASPKZ010002692">
    <property type="protein sequence ID" value="KAJ9595115.1"/>
    <property type="molecule type" value="Genomic_DNA"/>
</dbReference>
<gene>
    <name evidence="2" type="ORF">L9F63_013590</name>
</gene>
<evidence type="ECO:0000313" key="2">
    <source>
        <dbReference type="EMBL" id="KAJ9595115.1"/>
    </source>
</evidence>
<dbReference type="AlphaFoldDB" id="A0AAD8A9Q1"/>
<evidence type="ECO:0000313" key="3">
    <source>
        <dbReference type="Proteomes" id="UP001233999"/>
    </source>
</evidence>
<evidence type="ECO:0000256" key="1">
    <source>
        <dbReference type="SAM" id="MobiDB-lite"/>
    </source>
</evidence>
<comment type="caution">
    <text evidence="2">The sequence shown here is derived from an EMBL/GenBank/DDBJ whole genome shotgun (WGS) entry which is preliminary data.</text>
</comment>
<organism evidence="2 3">
    <name type="scientific">Diploptera punctata</name>
    <name type="common">Pacific beetle cockroach</name>
    <dbReference type="NCBI Taxonomy" id="6984"/>
    <lineage>
        <taxon>Eukaryota</taxon>
        <taxon>Metazoa</taxon>
        <taxon>Ecdysozoa</taxon>
        <taxon>Arthropoda</taxon>
        <taxon>Hexapoda</taxon>
        <taxon>Insecta</taxon>
        <taxon>Pterygota</taxon>
        <taxon>Neoptera</taxon>
        <taxon>Polyneoptera</taxon>
        <taxon>Dictyoptera</taxon>
        <taxon>Blattodea</taxon>
        <taxon>Blaberoidea</taxon>
        <taxon>Blaberidae</taxon>
        <taxon>Diplopterinae</taxon>
        <taxon>Diploptera</taxon>
    </lineage>
</organism>
<dbReference type="Proteomes" id="UP001233999">
    <property type="component" value="Unassembled WGS sequence"/>
</dbReference>
<evidence type="ECO:0008006" key="4">
    <source>
        <dbReference type="Google" id="ProtNLM"/>
    </source>
</evidence>
<sequence>MTGWLSGVPGLRKGEEQVPDPPQDLIQAAEGKTEVESPASEKSVKGSPVEQQKEDDDSSATGGADSDIAASEPGTPGEDKEGGAAFGGAVSTKALQGAKSIGSFLFSAVNKAGKTVSEASAKIKKTVEEN</sequence>
<name>A0AAD8A9Q1_DIPPU</name>
<feature type="non-terminal residue" evidence="2">
    <location>
        <position position="1"/>
    </location>
</feature>
<keyword evidence="3" id="KW-1185">Reference proteome</keyword>
<proteinExistence type="predicted"/>
<reference evidence="2" key="2">
    <citation type="submission" date="2023-05" db="EMBL/GenBank/DDBJ databases">
        <authorList>
            <person name="Fouks B."/>
        </authorList>
    </citation>
    <scope>NUCLEOTIDE SEQUENCE</scope>
    <source>
        <strain evidence="2">Stay&amp;Tobe</strain>
        <tissue evidence="2">Testes</tissue>
    </source>
</reference>
<feature type="compositionally biased region" description="Low complexity" evidence="1">
    <location>
        <begin position="59"/>
        <end position="71"/>
    </location>
</feature>
<feature type="region of interest" description="Disordered" evidence="1">
    <location>
        <begin position="1"/>
        <end position="85"/>
    </location>
</feature>
<reference evidence="2" key="1">
    <citation type="journal article" date="2023" name="IScience">
        <title>Live-bearing cockroach genome reveals convergent evolutionary mechanisms linked to viviparity in insects and beyond.</title>
        <authorList>
            <person name="Fouks B."/>
            <person name="Harrison M.C."/>
            <person name="Mikhailova A.A."/>
            <person name="Marchal E."/>
            <person name="English S."/>
            <person name="Carruthers M."/>
            <person name="Jennings E.C."/>
            <person name="Chiamaka E.L."/>
            <person name="Frigard R.A."/>
            <person name="Pippel M."/>
            <person name="Attardo G.M."/>
            <person name="Benoit J.B."/>
            <person name="Bornberg-Bauer E."/>
            <person name="Tobe S.S."/>
        </authorList>
    </citation>
    <scope>NUCLEOTIDE SEQUENCE</scope>
    <source>
        <strain evidence="2">Stay&amp;Tobe</strain>
    </source>
</reference>